<dbReference type="SUPFAM" id="SSF56436">
    <property type="entry name" value="C-type lectin-like"/>
    <property type="match status" value="2"/>
</dbReference>
<evidence type="ECO:0000259" key="3">
    <source>
        <dbReference type="PROSITE" id="PS50041"/>
    </source>
</evidence>
<dbReference type="InterPro" id="IPR001304">
    <property type="entry name" value="C-type_lectin-like"/>
</dbReference>
<accession>A0AAF3FET2</accession>
<organism evidence="4 5">
    <name type="scientific">Mesorhabditis belari</name>
    <dbReference type="NCBI Taxonomy" id="2138241"/>
    <lineage>
        <taxon>Eukaryota</taxon>
        <taxon>Metazoa</taxon>
        <taxon>Ecdysozoa</taxon>
        <taxon>Nematoda</taxon>
        <taxon>Chromadorea</taxon>
        <taxon>Rhabditida</taxon>
        <taxon>Rhabditina</taxon>
        <taxon>Rhabditomorpha</taxon>
        <taxon>Rhabditoidea</taxon>
        <taxon>Rhabditidae</taxon>
        <taxon>Mesorhabditinae</taxon>
        <taxon>Mesorhabditis</taxon>
    </lineage>
</organism>
<evidence type="ECO:0000256" key="2">
    <source>
        <dbReference type="SAM" id="SignalP"/>
    </source>
</evidence>
<dbReference type="PANTHER" id="PTHR22991:SF41">
    <property type="entry name" value="CUB DOMAIN-CONTAINING PROTEIN-RELATED"/>
    <property type="match status" value="1"/>
</dbReference>
<reference evidence="5" key="1">
    <citation type="submission" date="2024-02" db="UniProtKB">
        <authorList>
            <consortium name="WormBaseParasite"/>
        </authorList>
    </citation>
    <scope>IDENTIFICATION</scope>
</reference>
<dbReference type="PROSITE" id="PS50041">
    <property type="entry name" value="C_TYPE_LECTIN_2"/>
    <property type="match status" value="2"/>
</dbReference>
<dbReference type="SMART" id="SM00034">
    <property type="entry name" value="CLECT"/>
    <property type="match status" value="2"/>
</dbReference>
<sequence length="317" mass="35465">MNFRLISILLCLENLLALCPKSSVPGSIEKTCFFGVASGFSFSKGDAFCEDFDGHLASVTNSDDNEKVLQIGKEIVEQETAVWLGGVYDGKNVSWLDGSSDVYQNFDAGTLPGNMIMNLTNGKWTTASWNEKLPIVCVSRDQTVTEPPVLESPCPTEWFYVAQLQNCYKPIYNVDFTNAIATCRSMDAALVSIHSEEENRIVDDLTKCGRPMDSFETDLVLIGGVWLGPSKSEYGWSDGSPWNYSKWELNGQPLGRPCSMIYPDAYSNSEADPSTYLHRWTDYIAQTQFEKLFGQAETNVKKVIDEKISKRVTTRKR</sequence>
<keyword evidence="1" id="KW-1015">Disulfide bond</keyword>
<evidence type="ECO:0000313" key="5">
    <source>
        <dbReference type="WBParaSite" id="MBELARI_LOCUS553"/>
    </source>
</evidence>
<name>A0AAF3FET2_9BILA</name>
<feature type="domain" description="C-type lectin" evidence="3">
    <location>
        <begin position="167"/>
        <end position="282"/>
    </location>
</feature>
<dbReference type="PANTHER" id="PTHR22991">
    <property type="entry name" value="PROTEIN CBG13490"/>
    <property type="match status" value="1"/>
</dbReference>
<feature type="domain" description="C-type lectin" evidence="3">
    <location>
        <begin position="28"/>
        <end position="138"/>
    </location>
</feature>
<feature type="chain" id="PRO_5042189935" description="C-type lectin domain-containing protein" evidence="2">
    <location>
        <begin position="18"/>
        <end position="317"/>
    </location>
</feature>
<proteinExistence type="predicted"/>
<dbReference type="InterPro" id="IPR016187">
    <property type="entry name" value="CTDL_fold"/>
</dbReference>
<feature type="signal peptide" evidence="2">
    <location>
        <begin position="1"/>
        <end position="17"/>
    </location>
</feature>
<evidence type="ECO:0000256" key="1">
    <source>
        <dbReference type="ARBA" id="ARBA00023157"/>
    </source>
</evidence>
<evidence type="ECO:0000313" key="4">
    <source>
        <dbReference type="Proteomes" id="UP000887575"/>
    </source>
</evidence>
<dbReference type="Pfam" id="PF00059">
    <property type="entry name" value="Lectin_C"/>
    <property type="match status" value="2"/>
</dbReference>
<keyword evidence="2" id="KW-0732">Signal</keyword>
<dbReference type="InterPro" id="IPR016186">
    <property type="entry name" value="C-type_lectin-like/link_sf"/>
</dbReference>
<dbReference type="AlphaFoldDB" id="A0AAF3FET2"/>
<dbReference type="InterPro" id="IPR050976">
    <property type="entry name" value="Snaclec"/>
</dbReference>
<dbReference type="Proteomes" id="UP000887575">
    <property type="component" value="Unassembled WGS sequence"/>
</dbReference>
<dbReference type="WBParaSite" id="MBELARI_LOCUS553">
    <property type="protein sequence ID" value="MBELARI_LOCUS553"/>
    <property type="gene ID" value="MBELARI_LOCUS553"/>
</dbReference>
<keyword evidence="4" id="KW-1185">Reference proteome</keyword>
<dbReference type="CDD" id="cd00037">
    <property type="entry name" value="CLECT"/>
    <property type="match status" value="2"/>
</dbReference>
<dbReference type="Gene3D" id="3.10.100.10">
    <property type="entry name" value="Mannose-Binding Protein A, subunit A"/>
    <property type="match status" value="2"/>
</dbReference>
<protein>
    <recommendedName>
        <fullName evidence="3">C-type lectin domain-containing protein</fullName>
    </recommendedName>
</protein>